<dbReference type="EMBL" id="AMPO01000013">
    <property type="protein sequence ID" value="EKF84735.1"/>
    <property type="molecule type" value="Genomic_DNA"/>
</dbReference>
<dbReference type="Proteomes" id="UP000007360">
    <property type="component" value="Unassembled WGS sequence"/>
</dbReference>
<protein>
    <submittedName>
        <fullName evidence="1">Uncharacterized protein</fullName>
    </submittedName>
</protein>
<dbReference type="AlphaFoldDB" id="K2RPR5"/>
<dbReference type="RefSeq" id="WP_004031928.1">
    <property type="nucleotide sequence ID" value="NZ_AMPO01000013.1"/>
</dbReference>
<evidence type="ECO:0000313" key="2">
    <source>
        <dbReference type="Proteomes" id="UP000007360"/>
    </source>
</evidence>
<dbReference type="PATRIC" id="fig|1204725.3.peg.2413"/>
<evidence type="ECO:0000313" key="1">
    <source>
        <dbReference type="EMBL" id="EKF84735.1"/>
    </source>
</evidence>
<reference evidence="1 2" key="1">
    <citation type="journal article" date="2012" name="J. Bacteriol.">
        <title>Draft genome sequence of Methanobacterium formicicum DSM 3637, an archaebacterium isolated from the methane producer amoeba Pelomyxa palustris.</title>
        <authorList>
            <person name="Gutierrez G."/>
        </authorList>
    </citation>
    <scope>NUCLEOTIDE SEQUENCE [LARGE SCALE GENOMIC DNA]</scope>
    <source>
        <strain evidence="2">DSM 3637 / PP1</strain>
    </source>
</reference>
<gene>
    <name evidence="1" type="ORF">A994_12016</name>
</gene>
<dbReference type="OrthoDB" id="71291at2157"/>
<accession>K2RPR5</accession>
<keyword evidence="2" id="KW-1185">Reference proteome</keyword>
<name>K2RPR5_METFP</name>
<sequence length="128" mass="15277">MRVSQGVLCRMRVELYHPELFKEHEDVIIFTREEFRRIYESMVQQIEHITLLDMSLDRSEAWKMLGVWPRIMERVHLLNLNLETIFSNKPLQAYLDTYIYDNTELPEIVTESLNGMVTVESLGTTWLK</sequence>
<comment type="caution">
    <text evidence="1">The sequence shown here is derived from an EMBL/GenBank/DDBJ whole genome shotgun (WGS) entry which is preliminary data.</text>
</comment>
<organism evidence="1 2">
    <name type="scientific">Methanobacterium formicicum (strain DSM 3637 / PP1)</name>
    <dbReference type="NCBI Taxonomy" id="1204725"/>
    <lineage>
        <taxon>Archaea</taxon>
        <taxon>Methanobacteriati</taxon>
        <taxon>Methanobacteriota</taxon>
        <taxon>Methanomada group</taxon>
        <taxon>Methanobacteria</taxon>
        <taxon>Methanobacteriales</taxon>
        <taxon>Methanobacteriaceae</taxon>
        <taxon>Methanobacterium</taxon>
    </lineage>
</organism>
<proteinExistence type="predicted"/>